<dbReference type="EMBL" id="FOJG01000001">
    <property type="protein sequence ID" value="SEW37214.1"/>
    <property type="molecule type" value="Genomic_DNA"/>
</dbReference>
<dbReference type="STRING" id="29529.SAMN04488122_2484"/>
<name>A0A1I0R9E0_9BACT</name>
<evidence type="ECO:0000313" key="2">
    <source>
        <dbReference type="Proteomes" id="UP000199310"/>
    </source>
</evidence>
<organism evidence="1 2">
    <name type="scientific">Chitinophaga arvensicola</name>
    <dbReference type="NCBI Taxonomy" id="29529"/>
    <lineage>
        <taxon>Bacteria</taxon>
        <taxon>Pseudomonadati</taxon>
        <taxon>Bacteroidota</taxon>
        <taxon>Chitinophagia</taxon>
        <taxon>Chitinophagales</taxon>
        <taxon>Chitinophagaceae</taxon>
        <taxon>Chitinophaga</taxon>
    </lineage>
</organism>
<accession>A0A1I0R9E0</accession>
<evidence type="ECO:0008006" key="3">
    <source>
        <dbReference type="Google" id="ProtNLM"/>
    </source>
</evidence>
<evidence type="ECO:0000313" key="1">
    <source>
        <dbReference type="EMBL" id="SEW37214.1"/>
    </source>
</evidence>
<dbReference type="PANTHER" id="PTHR35532:SF5">
    <property type="entry name" value="CARBOHYDRATE-BINDING DOMAIN-CONTAINING PROTEIN"/>
    <property type="match status" value="1"/>
</dbReference>
<dbReference type="InterPro" id="IPR038765">
    <property type="entry name" value="Papain-like_cys_pep_sf"/>
</dbReference>
<keyword evidence="2" id="KW-1185">Reference proteome</keyword>
<dbReference type="SUPFAM" id="SSF54001">
    <property type="entry name" value="Cysteine proteinases"/>
    <property type="match status" value="1"/>
</dbReference>
<dbReference type="AlphaFoldDB" id="A0A1I0R9E0"/>
<sequence length="518" mass="58524">MVWVCACTTGKKEQHAKLAASLAYAGSNAAALKDVIAHYSRSPGDSLKLQAALFLIENMPGKGSTKYTAVTNRGAFNTDLFKGAAIGIDSLNKYKKKMEDSLQCGLIRYVDPTFLADARVMSAKWLIENIDYAFKAWELPWARSLTFDEFKELILPYRVQIEPLQHWRKQFFENSGWILQRAGDTIDRIKIATIINDSLSRYYHYIHDAITYFPGSFTVDQMKMTHGGRCEDLNMLVGYWLRAVGIPTASEFTSYWANSNYGGHSWLSVLDTTGKFVPLNAVYDPPVRNALPFKGARLAKAYRNTYHIEDGADISKTGSFSNYIDVSDAYLKVINYTFTSRPPSSQQIYLGVLNGEFWKPLEMKSVKTGDSITFYSINTGVIYAPLIVLDAGAAKTQTVGPPFFVSAKGQIQYLKENKQTTTNVSFDIAQLSGSLYQRKCQVVYWDHSAQRWLPAGTPGILRDDPSKLQKERITKMFTFAGVPEHAIYRLINAEKVQDDKSWGRPFIYDEELKEFVDY</sequence>
<reference evidence="2" key="1">
    <citation type="submission" date="2016-10" db="EMBL/GenBank/DDBJ databases">
        <authorList>
            <person name="Varghese N."/>
            <person name="Submissions S."/>
        </authorList>
    </citation>
    <scope>NUCLEOTIDE SEQUENCE [LARGE SCALE GENOMIC DNA]</scope>
    <source>
        <strain evidence="2">DSM 3695</strain>
    </source>
</reference>
<dbReference type="Proteomes" id="UP000199310">
    <property type="component" value="Unassembled WGS sequence"/>
</dbReference>
<gene>
    <name evidence="1" type="ORF">SAMN04488122_2484</name>
</gene>
<proteinExistence type="predicted"/>
<protein>
    <recommendedName>
        <fullName evidence="3">Transglutaminase-like superfamily protein</fullName>
    </recommendedName>
</protein>
<dbReference type="PANTHER" id="PTHR35532">
    <property type="entry name" value="SIMILAR TO POLYHYDROXYALKANOATE DEPOLYMERASE"/>
    <property type="match status" value="1"/>
</dbReference>